<evidence type="ECO:0000313" key="3">
    <source>
        <dbReference type="EMBL" id="NYI11413.1"/>
    </source>
</evidence>
<dbReference type="AlphaFoldDB" id="A0A7Y9YFU5"/>
<dbReference type="PROSITE" id="PS51257">
    <property type="entry name" value="PROKAR_LIPOPROTEIN"/>
    <property type="match status" value="1"/>
</dbReference>
<feature type="compositionally biased region" description="Basic and acidic residues" evidence="1">
    <location>
        <begin position="173"/>
        <end position="194"/>
    </location>
</feature>
<feature type="compositionally biased region" description="Acidic residues" evidence="1">
    <location>
        <begin position="153"/>
        <end position="168"/>
    </location>
</feature>
<comment type="caution">
    <text evidence="3">The sequence shown here is derived from an EMBL/GenBank/DDBJ whole genome shotgun (WGS) entry which is preliminary data.</text>
</comment>
<name>A0A7Y9YFU5_9ACTN</name>
<evidence type="ECO:0000256" key="2">
    <source>
        <dbReference type="SAM" id="SignalP"/>
    </source>
</evidence>
<keyword evidence="2" id="KW-0732">Signal</keyword>
<organism evidence="3 4">
    <name type="scientific">Nocardioides marinus</name>
    <dbReference type="NCBI Taxonomy" id="374514"/>
    <lineage>
        <taxon>Bacteria</taxon>
        <taxon>Bacillati</taxon>
        <taxon>Actinomycetota</taxon>
        <taxon>Actinomycetes</taxon>
        <taxon>Propionibacteriales</taxon>
        <taxon>Nocardioidaceae</taxon>
        <taxon>Nocardioides</taxon>
    </lineage>
</organism>
<accession>A0A7Y9YFU5</accession>
<dbReference type="Proteomes" id="UP000537326">
    <property type="component" value="Unassembled WGS sequence"/>
</dbReference>
<dbReference type="RefSeq" id="WP_179532104.1">
    <property type="nucleotide sequence ID" value="NZ_BAAAPP010000008.1"/>
</dbReference>
<protein>
    <recommendedName>
        <fullName evidence="5">DNA modification methylase</fullName>
    </recommendedName>
</protein>
<keyword evidence="4" id="KW-1185">Reference proteome</keyword>
<feature type="chain" id="PRO_5031469991" description="DNA modification methylase" evidence="2">
    <location>
        <begin position="29"/>
        <end position="200"/>
    </location>
</feature>
<feature type="region of interest" description="Disordered" evidence="1">
    <location>
        <begin position="153"/>
        <end position="200"/>
    </location>
</feature>
<gene>
    <name evidence="3" type="ORF">BKA05_002928</name>
</gene>
<evidence type="ECO:0000313" key="4">
    <source>
        <dbReference type="Proteomes" id="UP000537326"/>
    </source>
</evidence>
<sequence length="200" mass="21277">MHLRRSLAVAASAIALATTLSSCGFDYATDRVYTPAAGPIDRDATVDVLSAVIVSKAAGSGTFIAGLSNNSGSEAITFEAIRPVGDTTISFEDFEPREIPRLGFENLSAEGNGILVTGEFEAGNFVGVQLAFDNGETVEMQVPVVTDCDEFDGFDASETDGEEYDCEPLEPVADGRYENYHPEGEHSDEEHAEGSEDGEH</sequence>
<reference evidence="3 4" key="1">
    <citation type="submission" date="2020-07" db="EMBL/GenBank/DDBJ databases">
        <title>Sequencing the genomes of 1000 actinobacteria strains.</title>
        <authorList>
            <person name="Klenk H.-P."/>
        </authorList>
    </citation>
    <scope>NUCLEOTIDE SEQUENCE [LARGE SCALE GENOMIC DNA]</scope>
    <source>
        <strain evidence="3 4">DSM 18248</strain>
    </source>
</reference>
<dbReference type="EMBL" id="JACBZI010000001">
    <property type="protein sequence ID" value="NYI11413.1"/>
    <property type="molecule type" value="Genomic_DNA"/>
</dbReference>
<evidence type="ECO:0000256" key="1">
    <source>
        <dbReference type="SAM" id="MobiDB-lite"/>
    </source>
</evidence>
<evidence type="ECO:0008006" key="5">
    <source>
        <dbReference type="Google" id="ProtNLM"/>
    </source>
</evidence>
<proteinExistence type="predicted"/>
<feature type="signal peptide" evidence="2">
    <location>
        <begin position="1"/>
        <end position="28"/>
    </location>
</feature>